<proteinExistence type="predicted"/>
<evidence type="ECO:0000313" key="2">
    <source>
        <dbReference type="EMBL" id="KAG5674210.1"/>
    </source>
</evidence>
<name>A0A9J6BWU2_POLVA</name>
<feature type="signal peptide" evidence="1">
    <location>
        <begin position="1"/>
        <end position="19"/>
    </location>
</feature>
<keyword evidence="3" id="KW-1185">Reference proteome</keyword>
<feature type="chain" id="PRO_5039927343" description="Lipoprotein" evidence="1">
    <location>
        <begin position="20"/>
        <end position="173"/>
    </location>
</feature>
<evidence type="ECO:0000256" key="1">
    <source>
        <dbReference type="SAM" id="SignalP"/>
    </source>
</evidence>
<accession>A0A9J6BWU2</accession>
<dbReference type="Proteomes" id="UP001107558">
    <property type="component" value="Chromosome 3"/>
</dbReference>
<dbReference type="PROSITE" id="PS51257">
    <property type="entry name" value="PROKAR_LIPOPROTEIN"/>
    <property type="match status" value="1"/>
</dbReference>
<gene>
    <name evidence="2" type="ORF">PVAND_004190</name>
</gene>
<protein>
    <recommendedName>
        <fullName evidence="4">Lipoprotein</fullName>
    </recommendedName>
</protein>
<comment type="caution">
    <text evidence="2">The sequence shown here is derived from an EMBL/GenBank/DDBJ whole genome shotgun (WGS) entry which is preliminary data.</text>
</comment>
<dbReference type="AlphaFoldDB" id="A0A9J6BWU2"/>
<sequence length="173" mass="20244">MFGVMKVVLINLLILFTSCEEDSSNKNTKYKVFETIFNDRTQSISKAISDVIHEFYIAQNLTFEFIIYGEKSNHLNDVINGIKNQNFSTTIKHISKIDDWNHEMRKSAIIFVKSKSDFIKLHEKSKTTLTDLMHLNTSTQERLKFFIYVEEIKNFKNINGLIDSKVDLRLQLI</sequence>
<keyword evidence="1" id="KW-0732">Signal</keyword>
<dbReference type="EMBL" id="JADBJN010000003">
    <property type="protein sequence ID" value="KAG5674210.1"/>
    <property type="molecule type" value="Genomic_DNA"/>
</dbReference>
<evidence type="ECO:0008006" key="4">
    <source>
        <dbReference type="Google" id="ProtNLM"/>
    </source>
</evidence>
<evidence type="ECO:0000313" key="3">
    <source>
        <dbReference type="Proteomes" id="UP001107558"/>
    </source>
</evidence>
<reference evidence="2" key="1">
    <citation type="submission" date="2021-03" db="EMBL/GenBank/DDBJ databases">
        <title>Chromosome level genome of the anhydrobiotic midge Polypedilum vanderplanki.</title>
        <authorList>
            <person name="Yoshida Y."/>
            <person name="Kikawada T."/>
            <person name="Gusev O."/>
        </authorList>
    </citation>
    <scope>NUCLEOTIDE SEQUENCE</scope>
    <source>
        <strain evidence="2">NIAS01</strain>
        <tissue evidence="2">Whole body or cell culture</tissue>
    </source>
</reference>
<organism evidence="2 3">
    <name type="scientific">Polypedilum vanderplanki</name>
    <name type="common">Sleeping chironomid midge</name>
    <dbReference type="NCBI Taxonomy" id="319348"/>
    <lineage>
        <taxon>Eukaryota</taxon>
        <taxon>Metazoa</taxon>
        <taxon>Ecdysozoa</taxon>
        <taxon>Arthropoda</taxon>
        <taxon>Hexapoda</taxon>
        <taxon>Insecta</taxon>
        <taxon>Pterygota</taxon>
        <taxon>Neoptera</taxon>
        <taxon>Endopterygota</taxon>
        <taxon>Diptera</taxon>
        <taxon>Nematocera</taxon>
        <taxon>Chironomoidea</taxon>
        <taxon>Chironomidae</taxon>
        <taxon>Chironominae</taxon>
        <taxon>Polypedilum</taxon>
        <taxon>Polypedilum</taxon>
    </lineage>
</organism>